<feature type="domain" description="Glucose-methanol-choline oxidoreductase N-terminal" evidence="5">
    <location>
        <begin position="71"/>
        <end position="288"/>
    </location>
</feature>
<dbReference type="InterPro" id="IPR029058">
    <property type="entry name" value="AB_hydrolase_fold"/>
</dbReference>
<comment type="caution">
    <text evidence="6">The sequence shown here is derived from an EMBL/GenBank/DDBJ whole genome shotgun (WGS) entry which is preliminary data.</text>
</comment>
<proteinExistence type="predicted"/>
<dbReference type="InParanoid" id="A0A1V8TR20"/>
<dbReference type="OrthoDB" id="9974421at2759"/>
<name>A0A1V8TR20_9PEZI</name>
<keyword evidence="4" id="KW-0560">Oxidoreductase</keyword>
<dbReference type="STRING" id="1507870.A0A1V8TR20"/>
<dbReference type="InterPro" id="IPR036188">
    <property type="entry name" value="FAD/NAD-bd_sf"/>
</dbReference>
<comment type="cofactor">
    <cofactor evidence="1">
        <name>FAD</name>
        <dbReference type="ChEBI" id="CHEBI:57692"/>
    </cofactor>
</comment>
<keyword evidence="7" id="KW-1185">Reference proteome</keyword>
<evidence type="ECO:0000256" key="3">
    <source>
        <dbReference type="ARBA" id="ARBA00022827"/>
    </source>
</evidence>
<gene>
    <name evidence="6" type="ORF">B0A48_01985</name>
</gene>
<dbReference type="Pfam" id="PF00732">
    <property type="entry name" value="GMC_oxred_N"/>
    <property type="match status" value="1"/>
</dbReference>
<evidence type="ECO:0000313" key="6">
    <source>
        <dbReference type="EMBL" id="OQO13754.1"/>
    </source>
</evidence>
<reference evidence="7" key="1">
    <citation type="submission" date="2017-03" db="EMBL/GenBank/DDBJ databases">
        <title>Genomes of endolithic fungi from Antarctica.</title>
        <authorList>
            <person name="Coleine C."/>
            <person name="Masonjones S."/>
            <person name="Stajich J.E."/>
        </authorList>
    </citation>
    <scope>NUCLEOTIDE SEQUENCE [LARGE SCALE GENOMIC DNA]</scope>
    <source>
        <strain evidence="7">CCFEE 5527</strain>
    </source>
</reference>
<sequence length="1110" mass="122093">MARAQPKQSVCVLERGLERWPGEYPSMTFSVLRNLCTMGHIDIAWLKGIAIRIGNPTGLYRWFCAGSSNAFVGNGLGGTSLINANVYLRPRPETFTSPAWPAELRQPGELDPYFERAARMLEPQSYPKSREPIRKYSVFKEEAHLAGLGNRFVPAKQTVAFEDRINAAGVQLRASTLSGQDSTGLNDGSKNSVLATYLADAWCFGAEIYCGCDVRYVKKHPKTGWLIYYRQPESEKSWPWSRRTPENLRWVHAKKVVFLGAGSLGSTEIIIRSNAHGIPVSPMVGKGLSGNGGFLGFGYGLNRQVDAIGQQGLKHNPPGPTISCMIDCRTSEDYEEDYIVQDGTFPLVMSGFFRLVKPSLRRVSPPRQSTLRTLGRFVDILNPVSSAMQRSQVYLVQSHDNATGSISLKHDTALLNVANIDRKANLARIKTVLTKMTHALDGIFMEQGFKVIVHLLGGLGMAGDGSGRTGSTTHAGELFTGSGSETHAGLCVVDGAVVPRSLGANPFATITALAERSVEAAALMFGCTIDLDSRADFDRTWKTCCDAVPTELSFFETMTGEVYVSGTRSQITLNAFIVVQQSSDVFEGTIFGTIKCDGTLHEQLVIRQGIFKPFIVDASGPDQMVMAYDITALDSSGKMYEFRCRKVFNSSTGMSVRKLWHASTTMTVDIITAEGISYARGDLRIDFPGVLNTVSSMKATGRTHAERWRITMKFLSLFLRKLSLVFFPRLAPLQYPSEPQSNGTLSSKRQSDGDAVHTITASDGVTSTLRMWNSTNHASSGSLQDIFFMPGSAVNHLIFASPYMKENAISYFTGRGYRCWCITTRFGRDEGNATKLECTSYSARLDVAAALTEYRRLVGPTAPRPYVVAHCVGSLALASGLLDGTIPASWLAGVTASATFFTPCLDPLSTWKARLPLISLYRLITGDKWYACDSPPDPRWIQRLLDNVLRFYPHSSPREVCSSNVCHRCNLVFGRLWNHANLNEATHSHLDEFFGGIHTTCLQLLADMGRKQVVTDDRGRSLVTEKNLARLAGLPVLLLSGSENVVYPPVTTKKTWELLRQRCGDEVVRRQVIEGVGHLDLWISDNAAEKGGAFGVVLEEIRRATERAGQ</sequence>
<dbReference type="SUPFAM" id="SSF53474">
    <property type="entry name" value="alpha/beta-Hydrolases"/>
    <property type="match status" value="1"/>
</dbReference>
<evidence type="ECO:0000259" key="5">
    <source>
        <dbReference type="Pfam" id="PF00732"/>
    </source>
</evidence>
<dbReference type="GO" id="GO:0016614">
    <property type="term" value="F:oxidoreductase activity, acting on CH-OH group of donors"/>
    <property type="evidence" value="ECO:0007669"/>
    <property type="project" value="InterPro"/>
</dbReference>
<dbReference type="InterPro" id="IPR000172">
    <property type="entry name" value="GMC_OxRdtase_N"/>
</dbReference>
<organism evidence="6 7">
    <name type="scientific">Cryoendolithus antarcticus</name>
    <dbReference type="NCBI Taxonomy" id="1507870"/>
    <lineage>
        <taxon>Eukaryota</taxon>
        <taxon>Fungi</taxon>
        <taxon>Dikarya</taxon>
        <taxon>Ascomycota</taxon>
        <taxon>Pezizomycotina</taxon>
        <taxon>Dothideomycetes</taxon>
        <taxon>Dothideomycetidae</taxon>
        <taxon>Cladosporiales</taxon>
        <taxon>Cladosporiaceae</taxon>
        <taxon>Cryoendolithus</taxon>
    </lineage>
</organism>
<dbReference type="SUPFAM" id="SSF51905">
    <property type="entry name" value="FAD/NAD(P)-binding domain"/>
    <property type="match status" value="1"/>
</dbReference>
<dbReference type="Proteomes" id="UP000192596">
    <property type="component" value="Unassembled WGS sequence"/>
</dbReference>
<protein>
    <recommendedName>
        <fullName evidence="5">Glucose-methanol-choline oxidoreductase N-terminal domain-containing protein</fullName>
    </recommendedName>
</protein>
<dbReference type="EMBL" id="NAJO01000003">
    <property type="protein sequence ID" value="OQO13754.1"/>
    <property type="molecule type" value="Genomic_DNA"/>
</dbReference>
<evidence type="ECO:0000256" key="4">
    <source>
        <dbReference type="ARBA" id="ARBA00023002"/>
    </source>
</evidence>
<dbReference type="InterPro" id="IPR052542">
    <property type="entry name" value="Cholesterol_Oxidase"/>
</dbReference>
<evidence type="ECO:0000313" key="7">
    <source>
        <dbReference type="Proteomes" id="UP000192596"/>
    </source>
</evidence>
<dbReference type="Gene3D" id="3.40.50.1820">
    <property type="entry name" value="alpha/beta hydrolase"/>
    <property type="match status" value="1"/>
</dbReference>
<keyword evidence="2" id="KW-0285">Flavoprotein</keyword>
<keyword evidence="3" id="KW-0274">FAD</keyword>
<evidence type="ECO:0000256" key="1">
    <source>
        <dbReference type="ARBA" id="ARBA00001974"/>
    </source>
</evidence>
<dbReference type="PANTHER" id="PTHR47470:SF1">
    <property type="entry name" value="FAD-DEPENDENT OXIDOREDUCTASE 2 FAD BINDING DOMAIN-CONTAINING PROTEIN"/>
    <property type="match status" value="1"/>
</dbReference>
<evidence type="ECO:0000256" key="2">
    <source>
        <dbReference type="ARBA" id="ARBA00022630"/>
    </source>
</evidence>
<dbReference type="AlphaFoldDB" id="A0A1V8TR20"/>
<dbReference type="PANTHER" id="PTHR47470">
    <property type="entry name" value="CHOLESTEROL OXIDASE"/>
    <property type="match status" value="1"/>
</dbReference>
<dbReference type="GO" id="GO:0050660">
    <property type="term" value="F:flavin adenine dinucleotide binding"/>
    <property type="evidence" value="ECO:0007669"/>
    <property type="project" value="InterPro"/>
</dbReference>
<accession>A0A1V8TR20</accession>
<dbReference type="Gene3D" id="3.50.50.60">
    <property type="entry name" value="FAD/NAD(P)-binding domain"/>
    <property type="match status" value="3"/>
</dbReference>